<dbReference type="PANTHER" id="PTHR30287:SF2">
    <property type="entry name" value="BLL1001 PROTEIN"/>
    <property type="match status" value="1"/>
</dbReference>
<feature type="transmembrane region" description="Helical" evidence="6">
    <location>
        <begin position="429"/>
        <end position="447"/>
    </location>
</feature>
<feature type="transmembrane region" description="Helical" evidence="6">
    <location>
        <begin position="20"/>
        <end position="40"/>
    </location>
</feature>
<keyword evidence="2" id="KW-1003">Cell membrane</keyword>
<dbReference type="PANTHER" id="PTHR30287">
    <property type="entry name" value="MEMBRANE COMPONENT OF PREDICTED ABC SUPERFAMILY METABOLITE UPTAKE TRANSPORTER"/>
    <property type="match status" value="1"/>
</dbReference>
<feature type="transmembrane region" description="Helical" evidence="6">
    <location>
        <begin position="403"/>
        <end position="422"/>
    </location>
</feature>
<evidence type="ECO:0000259" key="8">
    <source>
        <dbReference type="Pfam" id="PF12704"/>
    </source>
</evidence>
<protein>
    <submittedName>
        <fullName evidence="9">ABC transporter substrate-binding protein</fullName>
    </submittedName>
</protein>
<name>A0A139XF60_9CYAN</name>
<feature type="domain" description="ABC3 transporter permease C-terminal" evidence="7">
    <location>
        <begin position="730"/>
        <end position="844"/>
    </location>
</feature>
<feature type="transmembrane region" description="Helical" evidence="6">
    <location>
        <begin position="453"/>
        <end position="474"/>
    </location>
</feature>
<dbReference type="RefSeq" id="WP_017742498.1">
    <property type="nucleotide sequence ID" value="NZ_KQ976354.1"/>
</dbReference>
<evidence type="ECO:0000256" key="6">
    <source>
        <dbReference type="SAM" id="Phobius"/>
    </source>
</evidence>
<reference evidence="9 10" key="1">
    <citation type="journal article" date="2013" name="Genome Biol. Evol.">
        <title>Genomes of Stigonematalean cyanobacteria (subsection V) and the evolution of oxygenic photosynthesis from prokaryotes to plastids.</title>
        <authorList>
            <person name="Dagan T."/>
            <person name="Roettger M."/>
            <person name="Stucken K."/>
            <person name="Landan G."/>
            <person name="Koch R."/>
            <person name="Major P."/>
            <person name="Gould S.B."/>
            <person name="Goremykin V.V."/>
            <person name="Rippka R."/>
            <person name="Tandeau de Marsac N."/>
            <person name="Gugger M."/>
            <person name="Lockhart P.J."/>
            <person name="Allen J.F."/>
            <person name="Brune I."/>
            <person name="Maus I."/>
            <person name="Puhler A."/>
            <person name="Martin W.F."/>
        </authorList>
    </citation>
    <scope>NUCLEOTIDE SEQUENCE [LARGE SCALE GENOMIC DNA]</scope>
    <source>
        <strain evidence="9 10">PCC 7110</strain>
    </source>
</reference>
<dbReference type="GO" id="GO:0005886">
    <property type="term" value="C:plasma membrane"/>
    <property type="evidence" value="ECO:0007669"/>
    <property type="project" value="UniProtKB-SubCell"/>
</dbReference>
<dbReference type="AlphaFoldDB" id="A0A139XF60"/>
<evidence type="ECO:0000256" key="5">
    <source>
        <dbReference type="ARBA" id="ARBA00023136"/>
    </source>
</evidence>
<dbReference type="InterPro" id="IPR038766">
    <property type="entry name" value="Membrane_comp_ABC_pdt"/>
</dbReference>
<evidence type="ECO:0000256" key="3">
    <source>
        <dbReference type="ARBA" id="ARBA00022692"/>
    </source>
</evidence>
<feature type="domain" description="MacB-like periplasmic core" evidence="8">
    <location>
        <begin position="24"/>
        <end position="231"/>
    </location>
</feature>
<accession>A0A139XF60</accession>
<comment type="subcellular location">
    <subcellularLocation>
        <location evidence="1">Cell membrane</location>
        <topology evidence="1">Multi-pass membrane protein</topology>
    </subcellularLocation>
</comment>
<organism evidence="9 10">
    <name type="scientific">Scytonema hofmannii PCC 7110</name>
    <dbReference type="NCBI Taxonomy" id="128403"/>
    <lineage>
        <taxon>Bacteria</taxon>
        <taxon>Bacillati</taxon>
        <taxon>Cyanobacteriota</taxon>
        <taxon>Cyanophyceae</taxon>
        <taxon>Nostocales</taxon>
        <taxon>Scytonemataceae</taxon>
        <taxon>Scytonema</taxon>
    </lineage>
</organism>
<feature type="transmembrane region" description="Helical" evidence="6">
    <location>
        <begin position="819"/>
        <end position="840"/>
    </location>
</feature>
<dbReference type="Pfam" id="PF12704">
    <property type="entry name" value="MacB_PCD"/>
    <property type="match status" value="1"/>
</dbReference>
<keyword evidence="10" id="KW-1185">Reference proteome</keyword>
<evidence type="ECO:0000313" key="9">
    <source>
        <dbReference type="EMBL" id="KYC43328.1"/>
    </source>
</evidence>
<dbReference type="EMBL" id="ANNX02000016">
    <property type="protein sequence ID" value="KYC43328.1"/>
    <property type="molecule type" value="Genomic_DNA"/>
</dbReference>
<feature type="transmembrane region" description="Helical" evidence="6">
    <location>
        <begin position="486"/>
        <end position="508"/>
    </location>
</feature>
<evidence type="ECO:0000313" key="10">
    <source>
        <dbReference type="Proteomes" id="UP000076925"/>
    </source>
</evidence>
<proteinExistence type="predicted"/>
<keyword evidence="4 6" id="KW-1133">Transmembrane helix</keyword>
<feature type="transmembrane region" description="Helical" evidence="6">
    <location>
        <begin position="364"/>
        <end position="383"/>
    </location>
</feature>
<dbReference type="Proteomes" id="UP000076925">
    <property type="component" value="Unassembled WGS sequence"/>
</dbReference>
<dbReference type="OrthoDB" id="9793166at2"/>
<dbReference type="Pfam" id="PF02687">
    <property type="entry name" value="FtsX"/>
    <property type="match status" value="2"/>
</dbReference>
<feature type="transmembrane region" description="Helical" evidence="6">
    <location>
        <begin position="260"/>
        <end position="284"/>
    </location>
</feature>
<evidence type="ECO:0000259" key="7">
    <source>
        <dbReference type="Pfam" id="PF02687"/>
    </source>
</evidence>
<dbReference type="InterPro" id="IPR003838">
    <property type="entry name" value="ABC3_permease_C"/>
</dbReference>
<evidence type="ECO:0000256" key="4">
    <source>
        <dbReference type="ARBA" id="ARBA00022989"/>
    </source>
</evidence>
<gene>
    <name evidence="9" type="ORF">WA1_14695</name>
</gene>
<comment type="caution">
    <text evidence="9">The sequence shown here is derived from an EMBL/GenBank/DDBJ whole genome shotgun (WGS) entry which is preliminary data.</text>
</comment>
<keyword evidence="5 6" id="KW-0472">Membrane</keyword>
<feature type="transmembrane region" description="Helical" evidence="6">
    <location>
        <begin position="727"/>
        <end position="747"/>
    </location>
</feature>
<evidence type="ECO:0000256" key="1">
    <source>
        <dbReference type="ARBA" id="ARBA00004651"/>
    </source>
</evidence>
<dbReference type="STRING" id="128403.WA1_14695"/>
<keyword evidence="3 6" id="KW-0812">Transmembrane</keyword>
<feature type="transmembrane region" description="Helical" evidence="6">
    <location>
        <begin position="304"/>
        <end position="329"/>
    </location>
</feature>
<feature type="transmembrane region" description="Helical" evidence="6">
    <location>
        <begin position="768"/>
        <end position="799"/>
    </location>
</feature>
<feature type="domain" description="ABC3 transporter permease C-terminal" evidence="7">
    <location>
        <begin position="263"/>
        <end position="387"/>
    </location>
</feature>
<evidence type="ECO:0000256" key="2">
    <source>
        <dbReference type="ARBA" id="ARBA00022475"/>
    </source>
</evidence>
<sequence length="854" mass="92588">MTISNQPLWRLAWRRIQKNALQYILLILGVALGVAMMVSIDLANGSAQRAFELSTDAITGHATHRIVAVSPTGIDESLYTKLRREVRVTSAPIVEGYVSAKELGSQPLRLVGVDLFAEPPFRNYFEDNQSQSVTGGTAFLTQPNTLILSQDLAKQYGLGAGDSVTLDLAGKDIRARVVGLLKPANNITRNALSSILFADIASAQDILGMVNHLSYIDLILHDTTEQTAIEAILPEGVKLETAEAQKNAIQQMTAAFKLNLTALSLLALVVGMFLIYNTVTFSVIQRRPLFGILRCLGATPGQLFILILSEATVFSLIGSTLGLGLGILLGRGIVGLITQSINDFYFVVNVQSVSINPWSLGKGLAVGIAASIVASVVPAIEAMRTSPQTTLQRSSLESQVRRLLPWLVLAWAVFTLLGVGLLRIGSGGLILAFAGLFAILLGAALLTPPVTAFFMETLTSVGNAIFGIVGRLAIRDIVRSLSRTSVAIAALMVAVSVIVGVSIMVGSFRVTVVQWLDQTLQADIYITPPATTANRILGKLSPDVVAEIKTQGDWEDFVTYNETETTVQEFNRRVKLISADGDVSHGNRPYRWMRDKGVNPWKGLEAGKGVIVSEALLLKENLSTPPTTITIETPVGWRSFPVLAVFYDYSNDQGTILLDNDIYLNLWGDDKIASVGLFLKPEESVENVVTAIKNHFQGKQDLLVQSNQTLRQGSLEIFDRTFAITDALRLLAVVVAFIGVLSALMSLQLERSRETGILRANGMTPQQLWFMTFIETGLMGATSGILAMPLGYVLAWILIYVINVRSFGWTLQMQLQPGYFLQAFGVAVVAALLAGVYPAWRLGNTVIASAIRQE</sequence>
<dbReference type="InterPro" id="IPR025857">
    <property type="entry name" value="MacB_PCD"/>
</dbReference>